<evidence type="ECO:0000256" key="2">
    <source>
        <dbReference type="ARBA" id="ARBA00022729"/>
    </source>
</evidence>
<dbReference type="RefSeq" id="WP_169414741.1">
    <property type="nucleotide sequence ID" value="NZ_JAAXKZ010000092.1"/>
</dbReference>
<dbReference type="PANTHER" id="PTHR47628:SF1">
    <property type="entry name" value="ALIPHATIC AMIDASE EXPRESSION-REGULATING PROTEIN"/>
    <property type="match status" value="1"/>
</dbReference>
<dbReference type="Proteomes" id="UP000586918">
    <property type="component" value="Unassembled WGS sequence"/>
</dbReference>
<name>A0A848DMX3_9PSEU</name>
<dbReference type="EMBL" id="JAAXKZ010000092">
    <property type="protein sequence ID" value="NMH94048.1"/>
    <property type="molecule type" value="Genomic_DNA"/>
</dbReference>
<evidence type="ECO:0000259" key="3">
    <source>
        <dbReference type="Pfam" id="PF13458"/>
    </source>
</evidence>
<dbReference type="InterPro" id="IPR028081">
    <property type="entry name" value="Leu-bd"/>
</dbReference>
<keyword evidence="5" id="KW-1185">Reference proteome</keyword>
<dbReference type="SUPFAM" id="SSF53822">
    <property type="entry name" value="Periplasmic binding protein-like I"/>
    <property type="match status" value="1"/>
</dbReference>
<dbReference type="AlphaFoldDB" id="A0A848DMX3"/>
<dbReference type="InterPro" id="IPR028082">
    <property type="entry name" value="Peripla_BP_I"/>
</dbReference>
<comment type="similarity">
    <text evidence="1">Belongs to the leucine-binding protein family.</text>
</comment>
<keyword evidence="2" id="KW-0732">Signal</keyword>
<dbReference type="CDD" id="cd06331">
    <property type="entry name" value="PBP1_AmiC-like"/>
    <property type="match status" value="1"/>
</dbReference>
<protein>
    <submittedName>
        <fullName evidence="4">ABC transporter substrate-binding protein</fullName>
    </submittedName>
</protein>
<reference evidence="4 5" key="1">
    <citation type="submission" date="2020-04" db="EMBL/GenBank/DDBJ databases">
        <authorList>
            <person name="Klaysubun C."/>
            <person name="Duangmal K."/>
            <person name="Lipun K."/>
        </authorList>
    </citation>
    <scope>NUCLEOTIDE SEQUENCE [LARGE SCALE GENOMIC DNA]</scope>
    <source>
        <strain evidence="4 5">DSM 45300</strain>
    </source>
</reference>
<evidence type="ECO:0000313" key="5">
    <source>
        <dbReference type="Proteomes" id="UP000586918"/>
    </source>
</evidence>
<comment type="caution">
    <text evidence="4">The sequence shown here is derived from an EMBL/GenBank/DDBJ whole genome shotgun (WGS) entry which is preliminary data.</text>
</comment>
<dbReference type="Pfam" id="PF13458">
    <property type="entry name" value="Peripla_BP_6"/>
    <property type="match status" value="1"/>
</dbReference>
<evidence type="ECO:0000256" key="1">
    <source>
        <dbReference type="ARBA" id="ARBA00010062"/>
    </source>
</evidence>
<evidence type="ECO:0000313" key="4">
    <source>
        <dbReference type="EMBL" id="NMH94048.1"/>
    </source>
</evidence>
<gene>
    <name evidence="4" type="ORF">HF519_21210</name>
</gene>
<dbReference type="SUPFAM" id="SSF55961">
    <property type="entry name" value="Bet v1-like"/>
    <property type="match status" value="1"/>
</dbReference>
<accession>A0A848DMX3</accession>
<feature type="domain" description="Leucine-binding protein" evidence="3">
    <location>
        <begin position="139"/>
        <end position="475"/>
    </location>
</feature>
<sequence>MVYLALSAEQRVNAPPAAVFALFGAGAGAGWVFDAACDRIAVGAVVTLHAPLGGPDAAPVQILGRISAVRAPSRIEIVHDLPWRGRLRLRFDEDPGPPGEPTRTRVRLIADLDDAGLAWLMRRRGFRVSDGPDRGHHAVGLLISKSGPGSVFAVATENLASMAVEEINADGGIRGRPLRLVVGDDATEPEVGAAEAWRLVRAGCRAIMATTTSATFARVSEELGGAGVLLMHTLMNEGGLGGELRVQLGERPENQLRAAVGPMLRAAGGRRWFLAGNDYCWPKVVHNAARRVVAEHGGTIAGERFATLGSRDFTPLIESILASRADVVLSSFVGADLVAFERQCHAMGVRERCRTLALALDEPTREHIGDTASTGMWGVSGYFEQLPGEVNAAFLDRYRRAYGPFAPPVSSISESAYEALHLYVAAVRRAREDDPRAVAREMRGGRYDFPRGTVTVAGPETVEQRIFLAEATSDGLVVSRPG</sequence>
<dbReference type="Gene3D" id="3.40.50.2300">
    <property type="match status" value="2"/>
</dbReference>
<dbReference type="PANTHER" id="PTHR47628">
    <property type="match status" value="1"/>
</dbReference>
<proteinExistence type="inferred from homology"/>
<organism evidence="4 5">
    <name type="scientific">Pseudonocardia bannensis</name>
    <dbReference type="NCBI Taxonomy" id="630973"/>
    <lineage>
        <taxon>Bacteria</taxon>
        <taxon>Bacillati</taxon>
        <taxon>Actinomycetota</taxon>
        <taxon>Actinomycetes</taxon>
        <taxon>Pseudonocardiales</taxon>
        <taxon>Pseudonocardiaceae</taxon>
        <taxon>Pseudonocardia</taxon>
    </lineage>
</organism>